<evidence type="ECO:0000256" key="12">
    <source>
        <dbReference type="ARBA" id="ARBA00023136"/>
    </source>
</evidence>
<dbReference type="PANTHER" id="PTHR46300">
    <property type="entry name" value="P450, PUTATIVE (EUROFUNG)-RELATED-RELATED"/>
    <property type="match status" value="1"/>
</dbReference>
<feature type="transmembrane region" description="Helical" evidence="14">
    <location>
        <begin position="6"/>
        <end position="27"/>
    </location>
</feature>
<dbReference type="Pfam" id="PF00067">
    <property type="entry name" value="p450"/>
    <property type="match status" value="1"/>
</dbReference>
<dbReference type="InterPro" id="IPR002401">
    <property type="entry name" value="Cyt_P450_E_grp-I"/>
</dbReference>
<keyword evidence="5" id="KW-0349">Heme</keyword>
<keyword evidence="6 14" id="KW-0812">Transmembrane</keyword>
<evidence type="ECO:0000256" key="4">
    <source>
        <dbReference type="ARBA" id="ARBA00010617"/>
    </source>
</evidence>
<organism evidence="15 16">
    <name type="scientific">Marasmius crinis-equi</name>
    <dbReference type="NCBI Taxonomy" id="585013"/>
    <lineage>
        <taxon>Eukaryota</taxon>
        <taxon>Fungi</taxon>
        <taxon>Dikarya</taxon>
        <taxon>Basidiomycota</taxon>
        <taxon>Agaricomycotina</taxon>
        <taxon>Agaricomycetes</taxon>
        <taxon>Agaricomycetidae</taxon>
        <taxon>Agaricales</taxon>
        <taxon>Marasmiineae</taxon>
        <taxon>Marasmiaceae</taxon>
        <taxon>Marasmius</taxon>
    </lineage>
</organism>
<evidence type="ECO:0000256" key="5">
    <source>
        <dbReference type="ARBA" id="ARBA00022617"/>
    </source>
</evidence>
<reference evidence="15 16" key="1">
    <citation type="submission" date="2024-02" db="EMBL/GenBank/DDBJ databases">
        <title>A draft genome for the cacao thread blight pathogen Marasmius crinis-equi.</title>
        <authorList>
            <person name="Cohen S.P."/>
            <person name="Baruah I.K."/>
            <person name="Amoako-Attah I."/>
            <person name="Bukari Y."/>
            <person name="Meinhardt L.W."/>
            <person name="Bailey B.A."/>
        </authorList>
    </citation>
    <scope>NUCLEOTIDE SEQUENCE [LARGE SCALE GENOMIC DNA]</scope>
    <source>
        <strain evidence="15 16">GH-76</strain>
    </source>
</reference>
<evidence type="ECO:0000256" key="1">
    <source>
        <dbReference type="ARBA" id="ARBA00001971"/>
    </source>
</evidence>
<keyword evidence="7" id="KW-0479">Metal-binding</keyword>
<dbReference type="InterPro" id="IPR001128">
    <property type="entry name" value="Cyt_P450"/>
</dbReference>
<evidence type="ECO:0000256" key="3">
    <source>
        <dbReference type="ARBA" id="ARBA00005179"/>
    </source>
</evidence>
<dbReference type="PRINTS" id="PR00463">
    <property type="entry name" value="EP450I"/>
</dbReference>
<evidence type="ECO:0000256" key="7">
    <source>
        <dbReference type="ARBA" id="ARBA00022723"/>
    </source>
</evidence>
<dbReference type="PANTHER" id="PTHR46300:SF2">
    <property type="entry name" value="CYTOCHROME P450 MONOOXYGENASE ALNH-RELATED"/>
    <property type="match status" value="1"/>
</dbReference>
<keyword evidence="8 14" id="KW-1133">Transmembrane helix</keyword>
<dbReference type="SUPFAM" id="SSF48264">
    <property type="entry name" value="Cytochrome P450"/>
    <property type="match status" value="1"/>
</dbReference>
<comment type="cofactor">
    <cofactor evidence="1">
        <name>heme</name>
        <dbReference type="ChEBI" id="CHEBI:30413"/>
    </cofactor>
</comment>
<accession>A0ABR3FG54</accession>
<protein>
    <recommendedName>
        <fullName evidence="17">Cytochrome P450</fullName>
    </recommendedName>
</protein>
<evidence type="ECO:0000313" key="16">
    <source>
        <dbReference type="Proteomes" id="UP001465976"/>
    </source>
</evidence>
<name>A0ABR3FG54_9AGAR</name>
<sequence length="183" mass="20292">MAESTVWQMLPQISTIGVLFAVAAWVVSKLLNIGRREGYLPPGPATVPILGNLHVFPTEYPQHKFTEWARQYGDIYSLKVGPSTAIVITGIEAVKELMEKRSGSTVDRPQNHMVDKVTDGLNLALGRYSEKWRALRKTAHAILTPKAVANHLPIQRAEATQALYDILKDPKAGSSRYSSRLDD</sequence>
<evidence type="ECO:0008006" key="17">
    <source>
        <dbReference type="Google" id="ProtNLM"/>
    </source>
</evidence>
<evidence type="ECO:0000313" key="15">
    <source>
        <dbReference type="EMBL" id="KAL0574270.1"/>
    </source>
</evidence>
<proteinExistence type="inferred from homology"/>
<keyword evidence="12 14" id="KW-0472">Membrane</keyword>
<dbReference type="Gene3D" id="1.10.630.10">
    <property type="entry name" value="Cytochrome P450"/>
    <property type="match status" value="1"/>
</dbReference>
<dbReference type="Proteomes" id="UP001465976">
    <property type="component" value="Unassembled WGS sequence"/>
</dbReference>
<evidence type="ECO:0000256" key="13">
    <source>
        <dbReference type="ARBA" id="ARBA00023180"/>
    </source>
</evidence>
<comment type="subcellular location">
    <subcellularLocation>
        <location evidence="2">Membrane</location>
        <topology evidence="2">Single-pass membrane protein</topology>
    </subcellularLocation>
</comment>
<evidence type="ECO:0000256" key="14">
    <source>
        <dbReference type="SAM" id="Phobius"/>
    </source>
</evidence>
<dbReference type="EMBL" id="JBAHYK010000413">
    <property type="protein sequence ID" value="KAL0574270.1"/>
    <property type="molecule type" value="Genomic_DNA"/>
</dbReference>
<keyword evidence="16" id="KW-1185">Reference proteome</keyword>
<dbReference type="InterPro" id="IPR050364">
    <property type="entry name" value="Cytochrome_P450_fung"/>
</dbReference>
<evidence type="ECO:0000256" key="11">
    <source>
        <dbReference type="ARBA" id="ARBA00023033"/>
    </source>
</evidence>
<evidence type="ECO:0000256" key="10">
    <source>
        <dbReference type="ARBA" id="ARBA00023004"/>
    </source>
</evidence>
<keyword evidence="9" id="KW-0560">Oxidoreductase</keyword>
<evidence type="ECO:0000256" key="9">
    <source>
        <dbReference type="ARBA" id="ARBA00023002"/>
    </source>
</evidence>
<keyword evidence="11" id="KW-0503">Monooxygenase</keyword>
<keyword evidence="10" id="KW-0408">Iron</keyword>
<evidence type="ECO:0000256" key="6">
    <source>
        <dbReference type="ARBA" id="ARBA00022692"/>
    </source>
</evidence>
<comment type="pathway">
    <text evidence="3">Secondary metabolite biosynthesis.</text>
</comment>
<evidence type="ECO:0000256" key="8">
    <source>
        <dbReference type="ARBA" id="ARBA00022989"/>
    </source>
</evidence>
<gene>
    <name evidence="15" type="ORF">V5O48_007678</name>
</gene>
<dbReference type="InterPro" id="IPR036396">
    <property type="entry name" value="Cyt_P450_sf"/>
</dbReference>
<comment type="caution">
    <text evidence="15">The sequence shown here is derived from an EMBL/GenBank/DDBJ whole genome shotgun (WGS) entry which is preliminary data.</text>
</comment>
<keyword evidence="13" id="KW-0325">Glycoprotein</keyword>
<comment type="similarity">
    <text evidence="4">Belongs to the cytochrome P450 family.</text>
</comment>
<evidence type="ECO:0000256" key="2">
    <source>
        <dbReference type="ARBA" id="ARBA00004167"/>
    </source>
</evidence>